<keyword evidence="2" id="KW-1185">Reference proteome</keyword>
<organism evidence="1 2">
    <name type="scientific">Gulo gulo</name>
    <name type="common">Wolverine</name>
    <name type="synonym">Gluton</name>
    <dbReference type="NCBI Taxonomy" id="48420"/>
    <lineage>
        <taxon>Eukaryota</taxon>
        <taxon>Metazoa</taxon>
        <taxon>Chordata</taxon>
        <taxon>Craniata</taxon>
        <taxon>Vertebrata</taxon>
        <taxon>Euteleostomi</taxon>
        <taxon>Mammalia</taxon>
        <taxon>Eutheria</taxon>
        <taxon>Laurasiatheria</taxon>
        <taxon>Carnivora</taxon>
        <taxon>Caniformia</taxon>
        <taxon>Musteloidea</taxon>
        <taxon>Mustelidae</taxon>
        <taxon>Guloninae</taxon>
        <taxon>Gulo</taxon>
    </lineage>
</organism>
<evidence type="ECO:0000313" key="1">
    <source>
        <dbReference type="EMBL" id="VCW78487.1"/>
    </source>
</evidence>
<dbReference type="EMBL" id="CYRY02010174">
    <property type="protein sequence ID" value="VCW78487.1"/>
    <property type="molecule type" value="Genomic_DNA"/>
</dbReference>
<comment type="caution">
    <text evidence="1">The sequence shown here is derived from an EMBL/GenBank/DDBJ whole genome shotgun (WGS) entry which is preliminary data.</text>
</comment>
<name>A0A9X9PYW8_GULGU</name>
<sequence>MRSLASFQRASLPALGLQETSRLQDGQFSSALPGIMISLTSPTWKCIHSGGMPPGFCQVAQMTFPTKGQINFLLFHPAN</sequence>
<accession>A0A9X9PYW8</accession>
<protein>
    <submittedName>
        <fullName evidence="1">Uncharacterized protein</fullName>
    </submittedName>
</protein>
<proteinExistence type="predicted"/>
<dbReference type="AlphaFoldDB" id="A0A9X9PYW8"/>
<evidence type="ECO:0000313" key="2">
    <source>
        <dbReference type="Proteomes" id="UP000269945"/>
    </source>
</evidence>
<dbReference type="Proteomes" id="UP000269945">
    <property type="component" value="Unassembled WGS sequence"/>
</dbReference>
<reference evidence="1 2" key="1">
    <citation type="submission" date="2018-10" db="EMBL/GenBank/DDBJ databases">
        <authorList>
            <person name="Ekblom R."/>
            <person name="Jareborg N."/>
        </authorList>
    </citation>
    <scope>NUCLEOTIDE SEQUENCE [LARGE SCALE GENOMIC DNA]</scope>
    <source>
        <tissue evidence="1">Muscle</tissue>
    </source>
</reference>
<gene>
    <name evidence="1" type="ORF">BN2614_LOCUS1</name>
</gene>
<feature type="non-terminal residue" evidence="1">
    <location>
        <position position="79"/>
    </location>
</feature>